<dbReference type="Proteomes" id="UP000628442">
    <property type="component" value="Unassembled WGS sequence"/>
</dbReference>
<evidence type="ECO:0000256" key="1">
    <source>
        <dbReference type="SAM" id="MobiDB-lite"/>
    </source>
</evidence>
<dbReference type="AlphaFoldDB" id="A0AA87XU68"/>
<accession>A0AA87XU68</accession>
<protein>
    <recommendedName>
        <fullName evidence="5">DUF2782 domain-containing protein</fullName>
    </recommendedName>
</protein>
<feature type="region of interest" description="Disordered" evidence="1">
    <location>
        <begin position="74"/>
        <end position="102"/>
    </location>
</feature>
<evidence type="ECO:0000256" key="2">
    <source>
        <dbReference type="SAM" id="SignalP"/>
    </source>
</evidence>
<feature type="compositionally biased region" description="Polar residues" evidence="1">
    <location>
        <begin position="74"/>
        <end position="91"/>
    </location>
</feature>
<gene>
    <name evidence="3" type="ORF">GCM10007387_37100</name>
</gene>
<evidence type="ECO:0000313" key="3">
    <source>
        <dbReference type="EMBL" id="GGY51289.1"/>
    </source>
</evidence>
<feature type="chain" id="PRO_5041645799" description="DUF2782 domain-containing protein" evidence="2">
    <location>
        <begin position="29"/>
        <end position="146"/>
    </location>
</feature>
<name>A0AA87XU68_9BURK</name>
<sequence>MRPSFAAVPLATQFAAIVLALAAGSASAQSGTPPKLEPVPDTDTPITVTPKSNRENSTTVRREGGRITEETVQAGGSTYTVKPANPNSTQLPGDAGGPQVRGPQWTVMEFDIAKKQKQRSADAAAAAAADNAADVPPPPPMPPVTE</sequence>
<organism evidence="3 4">
    <name type="scientific">Pseudoduganella albidiflava</name>
    <dbReference type="NCBI Taxonomy" id="321983"/>
    <lineage>
        <taxon>Bacteria</taxon>
        <taxon>Pseudomonadati</taxon>
        <taxon>Pseudomonadota</taxon>
        <taxon>Betaproteobacteria</taxon>
        <taxon>Burkholderiales</taxon>
        <taxon>Oxalobacteraceae</taxon>
        <taxon>Telluria group</taxon>
        <taxon>Pseudoduganella</taxon>
    </lineage>
</organism>
<comment type="caution">
    <text evidence="3">The sequence shown here is derived from an EMBL/GenBank/DDBJ whole genome shotgun (WGS) entry which is preliminary data.</text>
</comment>
<feature type="compositionally biased region" description="Low complexity" evidence="1">
    <location>
        <begin position="121"/>
        <end position="134"/>
    </location>
</feature>
<dbReference type="RefSeq" id="WP_174800426.1">
    <property type="nucleotide sequence ID" value="NZ_BMWV01000008.1"/>
</dbReference>
<feature type="compositionally biased region" description="Low complexity" evidence="1">
    <location>
        <begin position="39"/>
        <end position="50"/>
    </location>
</feature>
<feature type="region of interest" description="Disordered" evidence="1">
    <location>
        <begin position="24"/>
        <end position="61"/>
    </location>
</feature>
<dbReference type="EMBL" id="BMWV01000008">
    <property type="protein sequence ID" value="GGY51289.1"/>
    <property type="molecule type" value="Genomic_DNA"/>
</dbReference>
<reference evidence="3" key="2">
    <citation type="submission" date="2022-12" db="EMBL/GenBank/DDBJ databases">
        <authorList>
            <person name="Sun Q."/>
            <person name="Kim S."/>
        </authorList>
    </citation>
    <scope>NUCLEOTIDE SEQUENCE</scope>
    <source>
        <strain evidence="3">KCTC 12343</strain>
    </source>
</reference>
<feature type="signal peptide" evidence="2">
    <location>
        <begin position="1"/>
        <end position="28"/>
    </location>
</feature>
<reference evidence="3" key="1">
    <citation type="journal article" date="2014" name="Int. J. Syst. Evol. Microbiol.">
        <title>Complete genome sequence of Corynebacterium casei LMG S-19264T (=DSM 44701T), isolated from a smear-ripened cheese.</title>
        <authorList>
            <consortium name="US DOE Joint Genome Institute (JGI-PGF)"/>
            <person name="Walter F."/>
            <person name="Albersmeier A."/>
            <person name="Kalinowski J."/>
            <person name="Ruckert C."/>
        </authorList>
    </citation>
    <scope>NUCLEOTIDE SEQUENCE</scope>
    <source>
        <strain evidence="3">KCTC 12343</strain>
    </source>
</reference>
<proteinExistence type="predicted"/>
<feature type="compositionally biased region" description="Pro residues" evidence="1">
    <location>
        <begin position="135"/>
        <end position="146"/>
    </location>
</feature>
<evidence type="ECO:0008006" key="5">
    <source>
        <dbReference type="Google" id="ProtNLM"/>
    </source>
</evidence>
<evidence type="ECO:0000313" key="4">
    <source>
        <dbReference type="Proteomes" id="UP000628442"/>
    </source>
</evidence>
<feature type="region of interest" description="Disordered" evidence="1">
    <location>
        <begin position="114"/>
        <end position="146"/>
    </location>
</feature>
<keyword evidence="2" id="KW-0732">Signal</keyword>